<reference evidence="16 17" key="1">
    <citation type="submission" date="2016-10" db="EMBL/GenBank/DDBJ databases">
        <authorList>
            <person name="de Groot N.N."/>
        </authorList>
    </citation>
    <scope>NUCLEOTIDE SEQUENCE [LARGE SCALE GENOMIC DNA]</scope>
    <source>
        <strain evidence="16 17">CGMCC 1.7659</strain>
    </source>
</reference>
<evidence type="ECO:0000256" key="10">
    <source>
        <dbReference type="ARBA" id="ARBA00023136"/>
    </source>
</evidence>
<evidence type="ECO:0000256" key="4">
    <source>
        <dbReference type="ARBA" id="ARBA00022475"/>
    </source>
</evidence>
<comment type="function">
    <text evidence="14">Required for disulfide bond formation in some periplasmic proteins. Acts by oxidizing the DsbA protein.</text>
</comment>
<dbReference type="HAMAP" id="MF_00286">
    <property type="entry name" value="DsbB"/>
    <property type="match status" value="1"/>
</dbReference>
<name>A0A1I4X2C3_9GAMM</name>
<organism evidence="16 17">
    <name type="scientific">Dokdonella immobilis</name>
    <dbReference type="NCBI Taxonomy" id="578942"/>
    <lineage>
        <taxon>Bacteria</taxon>
        <taxon>Pseudomonadati</taxon>
        <taxon>Pseudomonadota</taxon>
        <taxon>Gammaproteobacteria</taxon>
        <taxon>Lysobacterales</taxon>
        <taxon>Rhodanobacteraceae</taxon>
        <taxon>Dokdonella</taxon>
    </lineage>
</organism>
<dbReference type="InterPro" id="IPR023380">
    <property type="entry name" value="DsbB-like_sf"/>
</dbReference>
<evidence type="ECO:0000256" key="12">
    <source>
        <dbReference type="ARBA" id="ARBA00023186"/>
    </source>
</evidence>
<feature type="transmembrane region" description="Helical" evidence="15">
    <location>
        <begin position="143"/>
        <end position="161"/>
    </location>
</feature>
<evidence type="ECO:0000256" key="11">
    <source>
        <dbReference type="ARBA" id="ARBA00023157"/>
    </source>
</evidence>
<dbReference type="RefSeq" id="WP_092406442.1">
    <property type="nucleotide sequence ID" value="NZ_FOVF01000007.1"/>
</dbReference>
<evidence type="ECO:0000256" key="2">
    <source>
        <dbReference type="ARBA" id="ARBA00008823"/>
    </source>
</evidence>
<comment type="similarity">
    <text evidence="2 14">Belongs to the DsbB family.</text>
</comment>
<dbReference type="GO" id="GO:0006457">
    <property type="term" value="P:protein folding"/>
    <property type="evidence" value="ECO:0007669"/>
    <property type="project" value="InterPro"/>
</dbReference>
<gene>
    <name evidence="14" type="primary">dsbB</name>
    <name evidence="16" type="ORF">SAMN05216289_10729</name>
</gene>
<evidence type="ECO:0000256" key="15">
    <source>
        <dbReference type="SAM" id="Phobius"/>
    </source>
</evidence>
<dbReference type="STRING" id="578942.SAMN05216289_10729"/>
<evidence type="ECO:0000256" key="8">
    <source>
        <dbReference type="ARBA" id="ARBA00022989"/>
    </source>
</evidence>
<evidence type="ECO:0000313" key="16">
    <source>
        <dbReference type="EMBL" id="SFN19510.1"/>
    </source>
</evidence>
<dbReference type="Pfam" id="PF02600">
    <property type="entry name" value="DsbB"/>
    <property type="match status" value="1"/>
</dbReference>
<evidence type="ECO:0000313" key="17">
    <source>
        <dbReference type="Proteomes" id="UP000198575"/>
    </source>
</evidence>
<keyword evidence="17" id="KW-1185">Reference proteome</keyword>
<evidence type="ECO:0000256" key="1">
    <source>
        <dbReference type="ARBA" id="ARBA00004429"/>
    </source>
</evidence>
<evidence type="ECO:0000256" key="6">
    <source>
        <dbReference type="ARBA" id="ARBA00022692"/>
    </source>
</evidence>
<evidence type="ECO:0000256" key="3">
    <source>
        <dbReference type="ARBA" id="ARBA00022448"/>
    </source>
</evidence>
<dbReference type="PANTHER" id="PTHR36570:SF3">
    <property type="entry name" value="DISULFIDE BOND FORMATION PROTEIN B"/>
    <property type="match status" value="1"/>
</dbReference>
<evidence type="ECO:0000256" key="13">
    <source>
        <dbReference type="ARBA" id="ARBA00023284"/>
    </source>
</evidence>
<dbReference type="InterPro" id="IPR050183">
    <property type="entry name" value="DsbB"/>
</dbReference>
<keyword evidence="13 14" id="KW-0676">Redox-active center</keyword>
<dbReference type="GO" id="GO:0005886">
    <property type="term" value="C:plasma membrane"/>
    <property type="evidence" value="ECO:0007669"/>
    <property type="project" value="UniProtKB-SubCell"/>
</dbReference>
<accession>A0A1I4X2C3</accession>
<keyword evidence="6 14" id="KW-0812">Transmembrane</keyword>
<proteinExistence type="inferred from homology"/>
<keyword evidence="3 14" id="KW-0813">Transport</keyword>
<feature type="transmembrane region" description="Helical" evidence="15">
    <location>
        <begin position="43"/>
        <end position="60"/>
    </location>
</feature>
<dbReference type="Proteomes" id="UP000198575">
    <property type="component" value="Unassembled WGS sequence"/>
</dbReference>
<feature type="transmembrane region" description="Helical" evidence="15">
    <location>
        <begin position="67"/>
        <end position="86"/>
    </location>
</feature>
<evidence type="ECO:0000256" key="14">
    <source>
        <dbReference type="HAMAP-Rule" id="MF_00286"/>
    </source>
</evidence>
<feature type="disulfide bond" description="Redox-active" evidence="14">
    <location>
        <begin position="37"/>
        <end position="40"/>
    </location>
</feature>
<dbReference type="EMBL" id="FOVF01000007">
    <property type="protein sequence ID" value="SFN19510.1"/>
    <property type="molecule type" value="Genomic_DNA"/>
</dbReference>
<evidence type="ECO:0000256" key="7">
    <source>
        <dbReference type="ARBA" id="ARBA00022982"/>
    </source>
</evidence>
<keyword evidence="4 14" id="KW-1003">Cell membrane</keyword>
<dbReference type="GO" id="GO:0009055">
    <property type="term" value="F:electron transfer activity"/>
    <property type="evidence" value="ECO:0007669"/>
    <property type="project" value="UniProtKB-UniRule"/>
</dbReference>
<dbReference type="InterPro" id="IPR003752">
    <property type="entry name" value="DiS_bond_form_DsbB/BdbC"/>
</dbReference>
<evidence type="ECO:0000256" key="9">
    <source>
        <dbReference type="ARBA" id="ARBA00023002"/>
    </source>
</evidence>
<keyword evidence="12 14" id="KW-0143">Chaperone</keyword>
<sequence>MSRAISSRKIFLLIACACALLMGYALFAQYVQGYQPCMLCMVQRVFVGAVGLVALLAALHGPGRLGVRLYGIVTALLAAGGAYVAGRHVYLQHLPPEQLDGCAPSFEYALENYDALKFLKTIFIRDQDCGTIDWTFLGLSMPTWVLACFIGLFLAALWAGFRRA</sequence>
<dbReference type="Gene3D" id="1.20.1550.10">
    <property type="entry name" value="DsbB-like"/>
    <property type="match status" value="1"/>
</dbReference>
<dbReference type="InterPro" id="IPR022920">
    <property type="entry name" value="Disulphide_bond_form_DsbB"/>
</dbReference>
<evidence type="ECO:0000256" key="5">
    <source>
        <dbReference type="ARBA" id="ARBA00022519"/>
    </source>
</evidence>
<keyword evidence="11 14" id="KW-1015">Disulfide bond</keyword>
<keyword evidence="10 14" id="KW-0472">Membrane</keyword>
<comment type="caution">
    <text evidence="14">Lacks conserved residue(s) required for the propagation of feature annotation.</text>
</comment>
<keyword evidence="8 14" id="KW-1133">Transmembrane helix</keyword>
<feature type="topological domain" description="Cytoplasmic" evidence="14">
    <location>
        <begin position="63"/>
        <end position="68"/>
    </location>
</feature>
<keyword evidence="7 14" id="KW-0249">Electron transport</keyword>
<keyword evidence="5" id="KW-0997">Cell inner membrane</keyword>
<keyword evidence="9 14" id="KW-0560">Oxidoreductase</keyword>
<comment type="subcellular location">
    <subcellularLocation>
        <location evidence="1">Cell inner membrane</location>
        <topology evidence="1">Multi-pass membrane protein</topology>
    </subcellularLocation>
    <subcellularLocation>
        <location evidence="14">Cell membrane</location>
        <topology evidence="14">Multi-pass membrane protein</topology>
    </subcellularLocation>
</comment>
<protein>
    <recommendedName>
        <fullName evidence="14">Disulfide bond formation protein B</fullName>
    </recommendedName>
    <alternativeName>
        <fullName evidence="14">Disulfide oxidoreductase</fullName>
    </alternativeName>
</protein>
<feature type="topological domain" description="Cytoplasmic" evidence="14">
    <location>
        <begin position="1"/>
        <end position="10"/>
    </location>
</feature>
<dbReference type="SUPFAM" id="SSF158442">
    <property type="entry name" value="DsbB-like"/>
    <property type="match status" value="1"/>
</dbReference>
<dbReference type="GO" id="GO:0015035">
    <property type="term" value="F:protein-disulfide reductase activity"/>
    <property type="evidence" value="ECO:0007669"/>
    <property type="project" value="UniProtKB-UniRule"/>
</dbReference>
<dbReference type="AlphaFoldDB" id="A0A1I4X2C3"/>
<feature type="topological domain" description="Cytoplasmic" evidence="14">
    <location>
        <begin position="163"/>
        <end position="164"/>
    </location>
</feature>
<feature type="topological domain" description="Periplasmic" evidence="14">
    <location>
        <begin position="28"/>
        <end position="45"/>
    </location>
</feature>
<dbReference type="OrthoDB" id="3711263at2"/>
<dbReference type="PANTHER" id="PTHR36570">
    <property type="entry name" value="DISULFIDE BOND FORMATION PROTEIN B"/>
    <property type="match status" value="1"/>
</dbReference>